<proteinExistence type="predicted"/>
<dbReference type="Gene3D" id="3.40.190.170">
    <property type="entry name" value="Bacterial extracellular solute-binding protein, family 7"/>
    <property type="match status" value="1"/>
</dbReference>
<evidence type="ECO:0000313" key="3">
    <source>
        <dbReference type="Proteomes" id="UP001161390"/>
    </source>
</evidence>
<sequence>MTRRRDIVLGAGALAAGASVVGVLGSKRDASQSSARNGHVGDVAAPNINRGIKQFRMATSWPKDFPGLGIMPVRFADAVREMSDGMLDVKVYAAGELVGALECFNATSTGAADMYHAAEYYWQGVSSGFNFFTSVPMGMTAVELMGWIDWGGGQDLWHELSARSNIIAFQAGNSGHQTGGWFKFKLTGLEDLKGLRMRIPGLGGRVLSELGGTSVLLPGGEIYQALQSGSIDATEWVGPWNDLALGFYREAPNYYVPGFHEPGSALAVGINLDRWGQLTASEQAIIRHACKSTNDQSLGEYTVMNGRALETLRDRHGIEPQFMPDDILRAVGRTADQIVGDIAQGDPLVRRIFDSYLQSRNQSTRWTEIGDGAFIRARTLSRD</sequence>
<evidence type="ECO:0000256" key="1">
    <source>
        <dbReference type="ARBA" id="ARBA00022729"/>
    </source>
</evidence>
<dbReference type="InterPro" id="IPR038404">
    <property type="entry name" value="TRAP_DctP_sf"/>
</dbReference>
<reference evidence="2" key="1">
    <citation type="journal article" date="2014" name="Int. J. Syst. Evol. Microbiol.">
        <title>Complete genome of a new Firmicutes species belonging to the dominant human colonic microbiota ('Ruminococcus bicirculans') reveals two chromosomes and a selective capacity to utilize plant glucans.</title>
        <authorList>
            <consortium name="NISC Comparative Sequencing Program"/>
            <person name="Wegmann U."/>
            <person name="Louis P."/>
            <person name="Goesmann A."/>
            <person name="Henrissat B."/>
            <person name="Duncan S.H."/>
            <person name="Flint H.J."/>
        </authorList>
    </citation>
    <scope>NUCLEOTIDE SEQUENCE</scope>
    <source>
        <strain evidence="2">NBRC 108216</strain>
    </source>
</reference>
<reference evidence="2" key="2">
    <citation type="submission" date="2023-01" db="EMBL/GenBank/DDBJ databases">
        <title>Draft genome sequence of Algimonas porphyrae strain NBRC 108216.</title>
        <authorList>
            <person name="Sun Q."/>
            <person name="Mori K."/>
        </authorList>
    </citation>
    <scope>NUCLEOTIDE SEQUENCE</scope>
    <source>
        <strain evidence="2">NBRC 108216</strain>
    </source>
</reference>
<dbReference type="PIRSF" id="PIRSF039026">
    <property type="entry name" value="SiaP"/>
    <property type="match status" value="1"/>
</dbReference>
<dbReference type="InterPro" id="IPR026289">
    <property type="entry name" value="SBP_TakP-like"/>
</dbReference>
<evidence type="ECO:0000313" key="2">
    <source>
        <dbReference type="EMBL" id="GLQ19143.1"/>
    </source>
</evidence>
<dbReference type="Gene3D" id="3.40.190.10">
    <property type="entry name" value="Periplasmic binding protein-like II"/>
    <property type="match status" value="1"/>
</dbReference>
<gene>
    <name evidence="2" type="ORF">GCM10007854_00980</name>
</gene>
<protein>
    <submittedName>
        <fullName evidence="2">C4-dicarboxylate ABC transporter</fullName>
    </submittedName>
</protein>
<dbReference type="InterPro" id="IPR018389">
    <property type="entry name" value="DctP_fam"/>
</dbReference>
<dbReference type="InterPro" id="IPR006311">
    <property type="entry name" value="TAT_signal"/>
</dbReference>
<dbReference type="Pfam" id="PF03480">
    <property type="entry name" value="DctP"/>
    <property type="match status" value="1"/>
</dbReference>
<name>A0ABQ5UV65_9PROT</name>
<accession>A0ABQ5UV65</accession>
<dbReference type="CDD" id="cd13604">
    <property type="entry name" value="PBP2_TRAP_ketoacid_lactate_like"/>
    <property type="match status" value="1"/>
</dbReference>
<keyword evidence="3" id="KW-1185">Reference proteome</keyword>
<comment type="caution">
    <text evidence="2">The sequence shown here is derived from an EMBL/GenBank/DDBJ whole genome shotgun (WGS) entry which is preliminary data.</text>
</comment>
<dbReference type="EMBL" id="BSNJ01000001">
    <property type="protein sequence ID" value="GLQ19143.1"/>
    <property type="molecule type" value="Genomic_DNA"/>
</dbReference>
<organism evidence="2 3">
    <name type="scientific">Algimonas porphyrae</name>
    <dbReference type="NCBI Taxonomy" id="1128113"/>
    <lineage>
        <taxon>Bacteria</taxon>
        <taxon>Pseudomonadati</taxon>
        <taxon>Pseudomonadota</taxon>
        <taxon>Alphaproteobacteria</taxon>
        <taxon>Maricaulales</taxon>
        <taxon>Robiginitomaculaceae</taxon>
        <taxon>Algimonas</taxon>
    </lineage>
</organism>
<dbReference type="PANTHER" id="PTHR33376:SF5">
    <property type="entry name" value="EXTRACYTOPLASMIC SOLUTE RECEPTOR PROTEIN"/>
    <property type="match status" value="1"/>
</dbReference>
<dbReference type="RefSeq" id="WP_284368903.1">
    <property type="nucleotide sequence ID" value="NZ_BSNJ01000001.1"/>
</dbReference>
<keyword evidence="1" id="KW-0732">Signal</keyword>
<dbReference type="Proteomes" id="UP001161390">
    <property type="component" value="Unassembled WGS sequence"/>
</dbReference>
<dbReference type="PROSITE" id="PS51318">
    <property type="entry name" value="TAT"/>
    <property type="match status" value="1"/>
</dbReference>
<dbReference type="PANTHER" id="PTHR33376">
    <property type="match status" value="1"/>
</dbReference>